<dbReference type="AlphaFoldDB" id="A0A4R7PBJ1"/>
<keyword evidence="3" id="KW-1185">Reference proteome</keyword>
<proteinExistence type="predicted"/>
<dbReference type="PANTHER" id="PTHR43372:SF4">
    <property type="entry name" value="FATTY-ACID AMIDE HYDROLASE 2"/>
    <property type="match status" value="1"/>
</dbReference>
<dbReference type="Gene3D" id="3.90.1300.10">
    <property type="entry name" value="Amidase signature (AS) domain"/>
    <property type="match status" value="1"/>
</dbReference>
<dbReference type="RefSeq" id="WP_133880034.1">
    <property type="nucleotide sequence ID" value="NZ_MWIN01000012.1"/>
</dbReference>
<comment type="caution">
    <text evidence="2">The sequence shown here is derived from an EMBL/GenBank/DDBJ whole genome shotgun (WGS) entry which is preliminary data.</text>
</comment>
<keyword evidence="2" id="KW-0378">Hydrolase</keyword>
<accession>A0A4R7PBJ1</accession>
<gene>
    <name evidence="2" type="ORF">DFR24_0825</name>
</gene>
<organism evidence="2 3">
    <name type="scientific">Panacagrimonas perspica</name>
    <dbReference type="NCBI Taxonomy" id="381431"/>
    <lineage>
        <taxon>Bacteria</taxon>
        <taxon>Pseudomonadati</taxon>
        <taxon>Pseudomonadota</taxon>
        <taxon>Gammaproteobacteria</taxon>
        <taxon>Nevskiales</taxon>
        <taxon>Nevskiaceae</taxon>
        <taxon>Panacagrimonas</taxon>
    </lineage>
</organism>
<dbReference type="PROSITE" id="PS00571">
    <property type="entry name" value="AMIDASES"/>
    <property type="match status" value="1"/>
</dbReference>
<reference evidence="2 3" key="1">
    <citation type="submission" date="2019-03" db="EMBL/GenBank/DDBJ databases">
        <title>Genomic Encyclopedia of Type Strains, Phase IV (KMG-IV): sequencing the most valuable type-strain genomes for metagenomic binning, comparative biology and taxonomic classification.</title>
        <authorList>
            <person name="Goeker M."/>
        </authorList>
    </citation>
    <scope>NUCLEOTIDE SEQUENCE [LARGE SCALE GENOMIC DNA]</scope>
    <source>
        <strain evidence="2 3">DSM 26377</strain>
    </source>
</reference>
<dbReference type="EMBL" id="SOBT01000008">
    <property type="protein sequence ID" value="TDU31455.1"/>
    <property type="molecule type" value="Genomic_DNA"/>
</dbReference>
<protein>
    <submittedName>
        <fullName evidence="2">Fatty acid amide hydrolase 2</fullName>
    </submittedName>
</protein>
<dbReference type="InterPro" id="IPR036928">
    <property type="entry name" value="AS_sf"/>
</dbReference>
<evidence type="ECO:0000313" key="3">
    <source>
        <dbReference type="Proteomes" id="UP000295341"/>
    </source>
</evidence>
<dbReference type="InterPro" id="IPR052739">
    <property type="entry name" value="FAAH2"/>
</dbReference>
<dbReference type="OrthoDB" id="8872210at2"/>
<evidence type="ECO:0000313" key="2">
    <source>
        <dbReference type="EMBL" id="TDU31455.1"/>
    </source>
</evidence>
<feature type="domain" description="Amidase" evidence="1">
    <location>
        <begin position="25"/>
        <end position="457"/>
    </location>
</feature>
<name>A0A4R7PBJ1_9GAMM</name>
<dbReference type="Pfam" id="PF01425">
    <property type="entry name" value="Amidase"/>
    <property type="match status" value="1"/>
</dbReference>
<dbReference type="PANTHER" id="PTHR43372">
    <property type="entry name" value="FATTY-ACID AMIDE HYDROLASE"/>
    <property type="match status" value="1"/>
</dbReference>
<sequence>MNPLTASAMEMAAALRARRLTSRALVDAHIARVVAVNRRINAMVQFRFDEARVEADAADARLASDESRDTLPPLLGVPCTIKENFAFPGFPQVSGMVSRRKAIATVEAPAVSRLRAAGAIVLGFSNTPELCMWMETANRVYGRTGNPYDHRRIAGGSSGGEGALIGAGASPFGLGADVGGSIRFPAFFNGVFGHKPTPGIVPNTGQYPEPTGDMNRNCVTGPIARRADDLWPLLKILAGPDGVDPVCTAGALRGDPRRVKLDKLRIFAIRDDGKRKVAADLSAAQARAAEWLGSQSSQKLTWLQPPALRKAFDIWAALMHAAEPEPFAVQLGEGRRISTFLELAKWPLGLTPHTLPALVLALIETLPLPTRRYVEMGKALREELIETLGDDGVLLYPPYTRVAPLHNHPLLTPFDFAYCGIFNVLGFPSTQVPLGLNEQGLPLGVQVVGAPGRDAQTIAVARALEKQFGGWVMPPS</sequence>
<dbReference type="InterPro" id="IPR020556">
    <property type="entry name" value="Amidase_CS"/>
</dbReference>
<dbReference type="Proteomes" id="UP000295341">
    <property type="component" value="Unassembled WGS sequence"/>
</dbReference>
<dbReference type="GO" id="GO:0016787">
    <property type="term" value="F:hydrolase activity"/>
    <property type="evidence" value="ECO:0007669"/>
    <property type="project" value="UniProtKB-KW"/>
</dbReference>
<dbReference type="InterPro" id="IPR023631">
    <property type="entry name" value="Amidase_dom"/>
</dbReference>
<dbReference type="SUPFAM" id="SSF75304">
    <property type="entry name" value="Amidase signature (AS) enzymes"/>
    <property type="match status" value="1"/>
</dbReference>
<evidence type="ECO:0000259" key="1">
    <source>
        <dbReference type="Pfam" id="PF01425"/>
    </source>
</evidence>
<dbReference type="GO" id="GO:0012505">
    <property type="term" value="C:endomembrane system"/>
    <property type="evidence" value="ECO:0007669"/>
    <property type="project" value="TreeGrafter"/>
</dbReference>